<organism evidence="1 2">
    <name type="scientific">Marmota marmota marmota</name>
    <name type="common">Alpine marmot</name>
    <dbReference type="NCBI Taxonomy" id="9994"/>
    <lineage>
        <taxon>Eukaryota</taxon>
        <taxon>Metazoa</taxon>
        <taxon>Chordata</taxon>
        <taxon>Craniata</taxon>
        <taxon>Vertebrata</taxon>
        <taxon>Euteleostomi</taxon>
        <taxon>Mammalia</taxon>
        <taxon>Eutheria</taxon>
        <taxon>Euarchontoglires</taxon>
        <taxon>Glires</taxon>
        <taxon>Rodentia</taxon>
        <taxon>Sciuromorpha</taxon>
        <taxon>Sciuridae</taxon>
        <taxon>Xerinae</taxon>
        <taxon>Marmotini</taxon>
        <taxon>Marmota</taxon>
    </lineage>
</organism>
<dbReference type="Ensembl" id="ENSMMMT00000014331.1">
    <property type="protein sequence ID" value="ENSMMMP00000012544.1"/>
    <property type="gene ID" value="ENSMMMG00000011212.1"/>
</dbReference>
<name>A0A8C5ZEN9_MARMA</name>
<accession>A0A8C5ZEN9</accession>
<reference evidence="1" key="1">
    <citation type="submission" date="2025-08" db="UniProtKB">
        <authorList>
            <consortium name="Ensembl"/>
        </authorList>
    </citation>
    <scope>IDENTIFICATION</scope>
</reference>
<reference evidence="1" key="2">
    <citation type="submission" date="2025-09" db="UniProtKB">
        <authorList>
            <consortium name="Ensembl"/>
        </authorList>
    </citation>
    <scope>IDENTIFICATION</scope>
</reference>
<protein>
    <submittedName>
        <fullName evidence="1">Uncharacterized protein</fullName>
    </submittedName>
</protein>
<dbReference type="AlphaFoldDB" id="A0A8C5ZEN9"/>
<evidence type="ECO:0000313" key="2">
    <source>
        <dbReference type="Proteomes" id="UP000694407"/>
    </source>
</evidence>
<evidence type="ECO:0000313" key="1">
    <source>
        <dbReference type="Ensembl" id="ENSMMMP00000012544.1"/>
    </source>
</evidence>
<dbReference type="GeneTree" id="ENSGT00390000006883"/>
<dbReference type="Proteomes" id="UP000694407">
    <property type="component" value="Unplaced"/>
</dbReference>
<proteinExistence type="predicted"/>
<sequence length="98" mass="11770">MSSSMTMSEPRLNWDVSPKNGHKTFFSRENYKDHSLAPSLKELCILSNRESKEVMWTCWLNMQRFLQIQRLLEIKMNTCSIWCILFFSFTKRKKITNQ</sequence>
<keyword evidence="2" id="KW-1185">Reference proteome</keyword>